<organism evidence="1 2">
    <name type="scientific">Methyloligella solikamskensis</name>
    <dbReference type="NCBI Taxonomy" id="1177756"/>
    <lineage>
        <taxon>Bacteria</taxon>
        <taxon>Pseudomonadati</taxon>
        <taxon>Pseudomonadota</taxon>
        <taxon>Alphaproteobacteria</taxon>
        <taxon>Hyphomicrobiales</taxon>
        <taxon>Hyphomicrobiaceae</taxon>
        <taxon>Methyloligella</taxon>
    </lineage>
</organism>
<comment type="caution">
    <text evidence="1">The sequence shown here is derived from an EMBL/GenBank/DDBJ whole genome shotgun (WGS) entry which is preliminary data.</text>
</comment>
<reference evidence="2" key="1">
    <citation type="journal article" date="2019" name="Int. J. Syst. Evol. Microbiol.">
        <title>The Global Catalogue of Microorganisms (GCM) 10K type strain sequencing project: providing services to taxonomists for standard genome sequencing and annotation.</title>
        <authorList>
            <consortium name="The Broad Institute Genomics Platform"/>
            <consortium name="The Broad Institute Genome Sequencing Center for Infectious Disease"/>
            <person name="Wu L."/>
            <person name="Ma J."/>
        </authorList>
    </citation>
    <scope>NUCLEOTIDE SEQUENCE [LARGE SCALE GENOMIC DNA]</scope>
    <source>
        <strain evidence="2">CCUG 61697</strain>
    </source>
</reference>
<sequence length="31" mass="3254">MVEAAKGFLPGDPLDPTAGFGPMVSHAVWRV</sequence>
<proteinExistence type="predicted"/>
<keyword evidence="2" id="KW-1185">Reference proteome</keyword>
<dbReference type="RefSeq" id="WP_379090594.1">
    <property type="nucleotide sequence ID" value="NZ_JBHTJO010000001.1"/>
</dbReference>
<name>A0ABW3J763_9HYPH</name>
<gene>
    <name evidence="1" type="ORF">ACFQ2F_04100</name>
</gene>
<evidence type="ECO:0000313" key="1">
    <source>
        <dbReference type="EMBL" id="MFD0986272.1"/>
    </source>
</evidence>
<protein>
    <submittedName>
        <fullName evidence="1">Uncharacterized protein</fullName>
    </submittedName>
</protein>
<dbReference type="EMBL" id="JBHTJO010000001">
    <property type="protein sequence ID" value="MFD0986272.1"/>
    <property type="molecule type" value="Genomic_DNA"/>
</dbReference>
<dbReference type="Proteomes" id="UP001597102">
    <property type="component" value="Unassembled WGS sequence"/>
</dbReference>
<evidence type="ECO:0000313" key="2">
    <source>
        <dbReference type="Proteomes" id="UP001597102"/>
    </source>
</evidence>
<accession>A0ABW3J763</accession>